<name>A0ABN7T0F8_OIKDI</name>
<accession>A0ABN7T0F8</accession>
<dbReference type="EMBL" id="OU015566">
    <property type="protein sequence ID" value="CAG5107570.1"/>
    <property type="molecule type" value="Genomic_DNA"/>
</dbReference>
<keyword evidence="3" id="KW-1185">Reference proteome</keyword>
<gene>
    <name evidence="2" type="ORF">OKIOD_LOCUS12156</name>
</gene>
<dbReference type="InterPro" id="IPR012677">
    <property type="entry name" value="Nucleotide-bd_a/b_plait_sf"/>
</dbReference>
<dbReference type="Proteomes" id="UP001158576">
    <property type="component" value="Chromosome 1"/>
</dbReference>
<feature type="region of interest" description="Disordered" evidence="1">
    <location>
        <begin position="96"/>
        <end position="124"/>
    </location>
</feature>
<evidence type="ECO:0000256" key="1">
    <source>
        <dbReference type="SAM" id="MobiDB-lite"/>
    </source>
</evidence>
<reference evidence="2 3" key="1">
    <citation type="submission" date="2021-04" db="EMBL/GenBank/DDBJ databases">
        <authorList>
            <person name="Bliznina A."/>
        </authorList>
    </citation>
    <scope>NUCLEOTIDE SEQUENCE [LARGE SCALE GENOMIC DNA]</scope>
</reference>
<sequence>MKVTFICPEERETGSEWSESESDSEELSRQLVVDEVQEGPILAPAYHFAPCYCFRDNVYQFDDYQIIYEPDFMADQLNYNNITNFPPLSRTGSNASIGTQLMPLSHSPPPRSGPGGPGPQQITGPILVQSGGQTFTLVPNTFEARASMEGKVESKTNIYIKIRPLRERYHLQTLNQVENYLREIFASVTASMSLDREKRSTITPKVTVPEVSQEFLFVDFESKLPGLSIDVAKRFVTEINDLVGPNTAQYAKEKLRDKTNVYFQPLPFNCTKEDLQECIADKLKQNQMDIDWSSNEVTCHVQAGKDGKNPVGFCRLPTQDHAQTVIDLMNNRQWADVGIKYALSEPCLRLVVKLANAKANRSRQTVIFAEGSQFMNQPIQIVASPVQIVPIQGSPHPHQPYPQPIPIQLEPIQPTSLHHSSSQTSITAPPPLTSQPSLTNLNTFAAVDAAFGIPPQVPYTGDFFSSSIPMVDIPIGATTATTHYTPIIGPFGSPERGQMTDSLSSFPSNTNTSNCYHPLTNPTF</sequence>
<proteinExistence type="predicted"/>
<evidence type="ECO:0000313" key="3">
    <source>
        <dbReference type="Proteomes" id="UP001158576"/>
    </source>
</evidence>
<protein>
    <submittedName>
        <fullName evidence="2">Oidioi.mRNA.OKI2018_I69.chr1.g3391.t1.cds</fullName>
    </submittedName>
</protein>
<organism evidence="2 3">
    <name type="scientific">Oikopleura dioica</name>
    <name type="common">Tunicate</name>
    <dbReference type="NCBI Taxonomy" id="34765"/>
    <lineage>
        <taxon>Eukaryota</taxon>
        <taxon>Metazoa</taxon>
        <taxon>Chordata</taxon>
        <taxon>Tunicata</taxon>
        <taxon>Appendicularia</taxon>
        <taxon>Copelata</taxon>
        <taxon>Oikopleuridae</taxon>
        <taxon>Oikopleura</taxon>
    </lineage>
</organism>
<evidence type="ECO:0000313" key="2">
    <source>
        <dbReference type="EMBL" id="CAG5107570.1"/>
    </source>
</evidence>
<dbReference type="Gene3D" id="3.30.70.330">
    <property type="match status" value="1"/>
</dbReference>